<dbReference type="eggNOG" id="COG5563">
    <property type="taxonomic scope" value="Bacteria"/>
</dbReference>
<evidence type="ECO:0000256" key="1">
    <source>
        <dbReference type="SAM" id="SignalP"/>
    </source>
</evidence>
<accession>Q12LC9</accession>
<dbReference type="STRING" id="318161.Sden_2467"/>
<evidence type="ECO:0008006" key="4">
    <source>
        <dbReference type="Google" id="ProtNLM"/>
    </source>
</evidence>
<organism evidence="2 3">
    <name type="scientific">Shewanella denitrificans (strain OS217 / ATCC BAA-1090 / DSM 15013)</name>
    <dbReference type="NCBI Taxonomy" id="318161"/>
    <lineage>
        <taxon>Bacteria</taxon>
        <taxon>Pseudomonadati</taxon>
        <taxon>Pseudomonadota</taxon>
        <taxon>Gammaproteobacteria</taxon>
        <taxon>Alteromonadales</taxon>
        <taxon>Shewanellaceae</taxon>
        <taxon>Shewanella</taxon>
    </lineage>
</organism>
<dbReference type="AlphaFoldDB" id="Q12LC9"/>
<dbReference type="KEGG" id="sdn:Sden_2467"/>
<gene>
    <name evidence="2" type="ordered locus">Sden_2467</name>
</gene>
<feature type="signal peptide" evidence="1">
    <location>
        <begin position="1"/>
        <end position="25"/>
    </location>
</feature>
<dbReference type="EMBL" id="CP000302">
    <property type="protein sequence ID" value="ABE55747.1"/>
    <property type="molecule type" value="Genomic_DNA"/>
</dbReference>
<protein>
    <recommendedName>
        <fullName evidence="4">DUF3466 family protein</fullName>
    </recommendedName>
</protein>
<dbReference type="Proteomes" id="UP000001982">
    <property type="component" value="Chromosome"/>
</dbReference>
<keyword evidence="3" id="KW-1185">Reference proteome</keyword>
<keyword evidence="1" id="KW-0732">Signal</keyword>
<feature type="chain" id="PRO_5004181234" description="DUF3466 family protein" evidence="1">
    <location>
        <begin position="26"/>
        <end position="624"/>
    </location>
</feature>
<dbReference type="OrthoDB" id="6271264at2"/>
<dbReference type="InterPro" id="IPR022562">
    <property type="entry name" value="DUF3466"/>
</dbReference>
<proteinExistence type="predicted"/>
<sequence length="624" mass="67725">MTLKFDKALSIVALSVLGALSGAQAAPVYEIVNIENFDLKGTLTDTRNGYAMAVNANNELVGIAKGTKKLTVEDIQGGIVDVEDGIAPEAKIEYSIFKPVVANNFTFTAEENDAVSPWNLHFLSINGSVEPSQQDATSINSVDSFFYDINDAGVKVGSYSGVEKKQTYVGDLTNQDFWYYRDFELRAVAVNNDAQVPLLPPYTTYVRPANAADNVVETSVELGGISVAAAINPNNLIVGYASTALASFSADRINACIDAALATGAVNPTPINICVQSNQYPVNNTRNVQYQTRAYVWQLDDANNVTGTELPLGLTPPEGSTLVYTAQGLGVNTAGTVAGRSHVFRNGNQDSLYADAAYWTKDSNGTYQYSWVKMANEVFNSIAYDINDNGLLVGSYSQYIQGYPRNKFFYFDTKNPDAGIVTPDDLKVGLSDLSSKPKDINNKGQVVGHIETTFDKDKPRPKAGFLFDIATKEFSNLNSLLTCDSQGYTKDANDTWVRNKVNITDGSGGALSYETDIQVVEANSINEDGTIVGTAFVRKPQYQIDSTGNVILGTNGQPLFALDGNGNPVTAYLPRMVVLKPTTSGVVCDLTKTEIENNYERKGAASFAWLFALPLLWLRRRSQK</sequence>
<dbReference type="RefSeq" id="WP_011496898.1">
    <property type="nucleotide sequence ID" value="NC_007954.1"/>
</dbReference>
<dbReference type="HOGENOM" id="CLU_437360_0_0_6"/>
<dbReference type="Pfam" id="PF11949">
    <property type="entry name" value="DUF3466"/>
    <property type="match status" value="1"/>
</dbReference>
<reference evidence="2 3" key="1">
    <citation type="submission" date="2006-03" db="EMBL/GenBank/DDBJ databases">
        <title>Complete sequence of Shewanella denitrificans OS217.</title>
        <authorList>
            <consortium name="US DOE Joint Genome Institute"/>
            <person name="Copeland A."/>
            <person name="Lucas S."/>
            <person name="Lapidus A."/>
            <person name="Barry K."/>
            <person name="Detter J.C."/>
            <person name="Glavina del Rio T."/>
            <person name="Hammon N."/>
            <person name="Israni S."/>
            <person name="Dalin E."/>
            <person name="Tice H."/>
            <person name="Pitluck S."/>
            <person name="Brettin T."/>
            <person name="Bruce D."/>
            <person name="Han C."/>
            <person name="Tapia R."/>
            <person name="Gilna P."/>
            <person name="Kiss H."/>
            <person name="Schmutz J."/>
            <person name="Larimer F."/>
            <person name="Land M."/>
            <person name="Hauser L."/>
            <person name="Kyrpides N."/>
            <person name="Lykidis A."/>
            <person name="Richardson P."/>
        </authorList>
    </citation>
    <scope>NUCLEOTIDE SEQUENCE [LARGE SCALE GENOMIC DNA]</scope>
    <source>
        <strain evidence="3">OS217 / ATCC BAA-1090 / DSM 15013</strain>
    </source>
</reference>
<evidence type="ECO:0000313" key="3">
    <source>
        <dbReference type="Proteomes" id="UP000001982"/>
    </source>
</evidence>
<evidence type="ECO:0000313" key="2">
    <source>
        <dbReference type="EMBL" id="ABE55747.1"/>
    </source>
</evidence>
<name>Q12LC9_SHEDO</name>